<dbReference type="InterPro" id="IPR033898">
    <property type="entry name" value="RNAP_AC19"/>
</dbReference>
<dbReference type="InterPro" id="IPR009025">
    <property type="entry name" value="RBP11-like_dimer"/>
</dbReference>
<dbReference type="AlphaFoldDB" id="A0A7N0ZUH9"/>
<keyword evidence="2" id="KW-0804">Transcription</keyword>
<evidence type="ECO:0000256" key="2">
    <source>
        <dbReference type="ARBA" id="ARBA00023163"/>
    </source>
</evidence>
<accession>A0A7N0ZUH9</accession>
<comment type="similarity">
    <text evidence="3">Belongs to the archaeal Rpo11/eukaryotic RPB11/RPC19 RNA polymerase subunit family.</text>
</comment>
<dbReference type="SUPFAM" id="SSF55257">
    <property type="entry name" value="RBP11-like subunits of RNA polymerase"/>
    <property type="match status" value="1"/>
</dbReference>
<dbReference type="GO" id="GO:0006362">
    <property type="term" value="P:transcription elongation by RNA polymerase I"/>
    <property type="evidence" value="ECO:0007669"/>
    <property type="project" value="TreeGrafter"/>
</dbReference>
<reference evidence="5" key="1">
    <citation type="submission" date="2021-01" db="UniProtKB">
        <authorList>
            <consortium name="EnsemblPlants"/>
        </authorList>
    </citation>
    <scope>IDENTIFICATION</scope>
</reference>
<dbReference type="EnsemblPlants" id="Kaladp0036s0249.1.v1.1">
    <property type="protein sequence ID" value="Kaladp0036s0249.1.v1.1"/>
    <property type="gene ID" value="Kaladp0036s0249.v1.1"/>
</dbReference>
<dbReference type="GO" id="GO:0005666">
    <property type="term" value="C:RNA polymerase III complex"/>
    <property type="evidence" value="ECO:0007669"/>
    <property type="project" value="TreeGrafter"/>
</dbReference>
<evidence type="ECO:0000256" key="3">
    <source>
        <dbReference type="ARBA" id="ARBA00025751"/>
    </source>
</evidence>
<dbReference type="InterPro" id="IPR036603">
    <property type="entry name" value="RBP11-like"/>
</dbReference>
<evidence type="ECO:0000256" key="1">
    <source>
        <dbReference type="ARBA" id="ARBA00022478"/>
    </source>
</evidence>
<keyword evidence="1" id="KW-0240">DNA-directed RNA polymerase</keyword>
<feature type="domain" description="DNA-directed RNA polymerase RBP11-like dimerisation" evidence="4">
    <location>
        <begin position="18"/>
        <end position="66"/>
    </location>
</feature>
<sequence>MLVALFGEGVASFHCGSRRVELCGYSIPHPSENRVNIRIQTTKGAPANKVFRDGCQNLMSICQQVRGTPVSGAVEEFTRKQAMDEDSN</sequence>
<name>A0A7N0ZUH9_KALFE</name>
<protein>
    <recommendedName>
        <fullName evidence="4">DNA-directed RNA polymerase RBP11-like dimerisation domain-containing protein</fullName>
    </recommendedName>
</protein>
<dbReference type="Gramene" id="Kaladp0036s0249.1.v1.1">
    <property type="protein sequence ID" value="Kaladp0036s0249.1.v1.1"/>
    <property type="gene ID" value="Kaladp0036s0249.v1.1"/>
</dbReference>
<dbReference type="GO" id="GO:0005736">
    <property type="term" value="C:RNA polymerase I complex"/>
    <property type="evidence" value="ECO:0007669"/>
    <property type="project" value="TreeGrafter"/>
</dbReference>
<keyword evidence="6" id="KW-1185">Reference proteome</keyword>
<evidence type="ECO:0000313" key="6">
    <source>
        <dbReference type="Proteomes" id="UP000594263"/>
    </source>
</evidence>
<dbReference type="CDD" id="cd07029">
    <property type="entry name" value="RNAP_I_III_AC19"/>
    <property type="match status" value="1"/>
</dbReference>
<dbReference type="GO" id="GO:0046983">
    <property type="term" value="F:protein dimerization activity"/>
    <property type="evidence" value="ECO:0007669"/>
    <property type="project" value="InterPro"/>
</dbReference>
<organism evidence="5 6">
    <name type="scientific">Kalanchoe fedtschenkoi</name>
    <name type="common">Lavender scallops</name>
    <name type="synonym">South American air plant</name>
    <dbReference type="NCBI Taxonomy" id="63787"/>
    <lineage>
        <taxon>Eukaryota</taxon>
        <taxon>Viridiplantae</taxon>
        <taxon>Streptophyta</taxon>
        <taxon>Embryophyta</taxon>
        <taxon>Tracheophyta</taxon>
        <taxon>Spermatophyta</taxon>
        <taxon>Magnoliopsida</taxon>
        <taxon>eudicotyledons</taxon>
        <taxon>Gunneridae</taxon>
        <taxon>Pentapetalae</taxon>
        <taxon>Saxifragales</taxon>
        <taxon>Crassulaceae</taxon>
        <taxon>Kalanchoe</taxon>
    </lineage>
</organism>
<dbReference type="Gene3D" id="3.30.1360.10">
    <property type="entry name" value="RNA polymerase, RBP11-like subunit"/>
    <property type="match status" value="1"/>
</dbReference>
<dbReference type="Pfam" id="PF13656">
    <property type="entry name" value="RNA_pol_L_2"/>
    <property type="match status" value="1"/>
</dbReference>
<dbReference type="PANTHER" id="PTHR13946:SF28">
    <property type="entry name" value="DNA-DIRECTED RNA POLYMERASES I AND III SUBUNIT RPAC2"/>
    <property type="match status" value="1"/>
</dbReference>
<dbReference type="Proteomes" id="UP000594263">
    <property type="component" value="Unplaced"/>
</dbReference>
<dbReference type="GO" id="GO:0006383">
    <property type="term" value="P:transcription by RNA polymerase III"/>
    <property type="evidence" value="ECO:0007669"/>
    <property type="project" value="TreeGrafter"/>
</dbReference>
<dbReference type="GO" id="GO:0003899">
    <property type="term" value="F:DNA-directed RNA polymerase activity"/>
    <property type="evidence" value="ECO:0007669"/>
    <property type="project" value="TreeGrafter"/>
</dbReference>
<proteinExistence type="inferred from homology"/>
<evidence type="ECO:0000259" key="4">
    <source>
        <dbReference type="Pfam" id="PF13656"/>
    </source>
</evidence>
<evidence type="ECO:0000313" key="5">
    <source>
        <dbReference type="EnsemblPlants" id="Kaladp0036s0249.1.v1.1"/>
    </source>
</evidence>
<dbReference type="PANTHER" id="PTHR13946">
    <property type="entry name" value="DNA-DIRECTED RNA POLYMERASE I,II,III"/>
    <property type="match status" value="1"/>
</dbReference>